<evidence type="ECO:0000313" key="3">
    <source>
        <dbReference type="Proteomes" id="UP000321046"/>
    </source>
</evidence>
<dbReference type="RefSeq" id="WP_146974858.1">
    <property type="nucleotide sequence ID" value="NZ_VOSL01000054.1"/>
</dbReference>
<sequence length="262" mass="29020">MPPHNATLIHHIGTLTLCAGLLSCGPIDPPPPTDADGEPIPRPAPLDDWLRVIEVTPAQSIATHPTIEVRFNAYLAPDSFTSYGALSLRSGGLSSGGRIDYRMTRKTLRLRPRSALIDGLRYTLFASPGLRSVTGAPLFPNTPAPERFTDATLPDSPALDRPEVRWDDIAPLVERSCNSCHDDPEWQLPRLTPQALRQTRSTQVEAPLVMPFEPAQSYLMHKILPDYPLRRFTVQPPPYSDAPPLSLDEIERIEDWIAQGAR</sequence>
<gene>
    <name evidence="2" type="ORF">FRC96_12655</name>
</gene>
<reference evidence="2 3" key="1">
    <citation type="submission" date="2019-08" db="EMBL/GenBank/DDBJ databases">
        <title>Bradymonadales sp. TMQ2.</title>
        <authorList>
            <person name="Liang Q."/>
        </authorList>
    </citation>
    <scope>NUCLEOTIDE SEQUENCE [LARGE SCALE GENOMIC DNA]</scope>
    <source>
        <strain evidence="2 3">TMQ2</strain>
    </source>
</reference>
<feature type="region of interest" description="Disordered" evidence="1">
    <location>
        <begin position="136"/>
        <end position="160"/>
    </location>
</feature>
<protein>
    <recommendedName>
        <fullName evidence="4">SbsA Ig-like domain-containing protein</fullName>
    </recommendedName>
</protein>
<evidence type="ECO:0008006" key="4">
    <source>
        <dbReference type="Google" id="ProtNLM"/>
    </source>
</evidence>
<organism evidence="2 3">
    <name type="scientific">Lujinxingia vulgaris</name>
    <dbReference type="NCBI Taxonomy" id="2600176"/>
    <lineage>
        <taxon>Bacteria</taxon>
        <taxon>Deltaproteobacteria</taxon>
        <taxon>Bradymonadales</taxon>
        <taxon>Lujinxingiaceae</taxon>
        <taxon>Lujinxingia</taxon>
    </lineage>
</organism>
<dbReference type="OrthoDB" id="9809746at2"/>
<dbReference type="EMBL" id="VOSL01000054">
    <property type="protein sequence ID" value="TXD34477.1"/>
    <property type="molecule type" value="Genomic_DNA"/>
</dbReference>
<accession>A0A5C6X096</accession>
<comment type="caution">
    <text evidence="2">The sequence shown here is derived from an EMBL/GenBank/DDBJ whole genome shotgun (WGS) entry which is preliminary data.</text>
</comment>
<dbReference type="AlphaFoldDB" id="A0A5C6X096"/>
<proteinExistence type="predicted"/>
<evidence type="ECO:0000256" key="1">
    <source>
        <dbReference type="SAM" id="MobiDB-lite"/>
    </source>
</evidence>
<evidence type="ECO:0000313" key="2">
    <source>
        <dbReference type="EMBL" id="TXD34477.1"/>
    </source>
</evidence>
<dbReference type="Proteomes" id="UP000321046">
    <property type="component" value="Unassembled WGS sequence"/>
</dbReference>
<name>A0A5C6X096_9DELT</name>